<accession>A0A9W4XQT0</accession>
<evidence type="ECO:0000313" key="2">
    <source>
        <dbReference type="EMBL" id="CAI6337265.1"/>
    </source>
</evidence>
<proteinExistence type="predicted"/>
<protein>
    <submittedName>
        <fullName evidence="2">Uncharacterized protein</fullName>
    </submittedName>
</protein>
<dbReference type="Proteomes" id="UP001152607">
    <property type="component" value="Unassembled WGS sequence"/>
</dbReference>
<reference evidence="2" key="1">
    <citation type="submission" date="2023-01" db="EMBL/GenBank/DDBJ databases">
        <authorList>
            <person name="Van Ghelder C."/>
            <person name="Rancurel C."/>
        </authorList>
    </citation>
    <scope>NUCLEOTIDE SEQUENCE</scope>
    <source>
        <strain evidence="2">CNCM I-4278</strain>
    </source>
</reference>
<evidence type="ECO:0000256" key="1">
    <source>
        <dbReference type="SAM" id="MobiDB-lite"/>
    </source>
</evidence>
<evidence type="ECO:0000313" key="3">
    <source>
        <dbReference type="Proteomes" id="UP001152607"/>
    </source>
</evidence>
<feature type="region of interest" description="Disordered" evidence="1">
    <location>
        <begin position="1"/>
        <end position="20"/>
    </location>
</feature>
<dbReference type="EMBL" id="CAOQHR010000007">
    <property type="protein sequence ID" value="CAI6337265.1"/>
    <property type="molecule type" value="Genomic_DNA"/>
</dbReference>
<organism evidence="2 3">
    <name type="scientific">Periconia digitata</name>
    <dbReference type="NCBI Taxonomy" id="1303443"/>
    <lineage>
        <taxon>Eukaryota</taxon>
        <taxon>Fungi</taxon>
        <taxon>Dikarya</taxon>
        <taxon>Ascomycota</taxon>
        <taxon>Pezizomycotina</taxon>
        <taxon>Dothideomycetes</taxon>
        <taxon>Pleosporomycetidae</taxon>
        <taxon>Pleosporales</taxon>
        <taxon>Massarineae</taxon>
        <taxon>Periconiaceae</taxon>
        <taxon>Periconia</taxon>
    </lineage>
</organism>
<comment type="caution">
    <text evidence="2">The sequence shown here is derived from an EMBL/GenBank/DDBJ whole genome shotgun (WGS) entry which is preliminary data.</text>
</comment>
<sequence>MHVTAQPGHKRRTARKSTTSTDYEACIACLVGINGYESRYQEAGCPNQTEDCRMESTSIEMIRRPSTEDTDHVCNSVRWNCHQLRLYTFISQLFGNSRYEQ</sequence>
<dbReference type="AlphaFoldDB" id="A0A9W4XQT0"/>
<name>A0A9W4XQT0_9PLEO</name>
<keyword evidence="3" id="KW-1185">Reference proteome</keyword>
<gene>
    <name evidence="2" type="ORF">PDIGIT_LOCUS10375</name>
</gene>